<dbReference type="PANTHER" id="PTHR40083:SF1">
    <property type="entry name" value="UPF0122 PROTEIN YLXM"/>
    <property type="match status" value="1"/>
</dbReference>
<dbReference type="PATRIC" id="fig|1550024.3.peg.1954"/>
<dbReference type="EMBL" id="WMZR01000013">
    <property type="protein sequence ID" value="MTS52029.1"/>
    <property type="molecule type" value="Genomic_DNA"/>
</dbReference>
<dbReference type="AlphaFoldDB" id="A0A0D8J2K5"/>
<dbReference type="Proteomes" id="UP000431913">
    <property type="component" value="Unassembled WGS sequence"/>
</dbReference>
<evidence type="ECO:0000313" key="11">
    <source>
        <dbReference type="Proteomes" id="UP000431913"/>
    </source>
</evidence>
<proteinExistence type="inferred from homology"/>
<name>A0A0D8J2K5_9FIRM</name>
<reference evidence="4" key="1">
    <citation type="submission" date="2015-02" db="EMBL/GenBank/DDBJ databases">
        <title>A novel member of the family Ruminococcaceae isolated from human feces.</title>
        <authorList>
            <person name="Shkoporov A.N."/>
            <person name="Chaplin A.V."/>
            <person name="Motuzova O.V."/>
            <person name="Kafarskaia L.I."/>
            <person name="Khokhlova E.V."/>
            <person name="Efimov B.A."/>
        </authorList>
    </citation>
    <scope>NUCLEOTIDE SEQUENCE [LARGE SCALE GENOMIC DNA]</scope>
    <source>
        <strain evidence="4">585-1</strain>
    </source>
</reference>
<accession>A0A0W7TUR4</accession>
<dbReference type="EMBL" id="WMZU01000009">
    <property type="protein sequence ID" value="MTS27061.1"/>
    <property type="molecule type" value="Genomic_DNA"/>
</dbReference>
<evidence type="ECO:0000256" key="3">
    <source>
        <dbReference type="HAMAP-Rule" id="MF_00245"/>
    </source>
</evidence>
<evidence type="ECO:0000313" key="4">
    <source>
        <dbReference type="EMBL" id="KJF40023.1"/>
    </source>
</evidence>
<evidence type="ECO:0000313" key="12">
    <source>
        <dbReference type="Proteomes" id="UP000449193"/>
    </source>
</evidence>
<comment type="similarity">
    <text evidence="1 3">Belongs to the UPF0122 family.</text>
</comment>
<keyword evidence="9" id="KW-1185">Reference proteome</keyword>
<dbReference type="HAMAP" id="MF_00245">
    <property type="entry name" value="UPF0122"/>
    <property type="match status" value="1"/>
</dbReference>
<dbReference type="PANTHER" id="PTHR40083">
    <property type="entry name" value="UPF0122 PROTEIN CBO2450/CLC_2298"/>
    <property type="match status" value="1"/>
</dbReference>
<evidence type="ECO:0000313" key="6">
    <source>
        <dbReference type="EMBL" id="MST91395.1"/>
    </source>
</evidence>
<dbReference type="RefSeq" id="WP_040910186.1">
    <property type="nucleotide sequence ID" value="NZ_CAUBBA010000031.1"/>
</dbReference>
<sequence length="132" mass="15183">MILRKGAAAVVTKNLEISYLLDFYGDVLTEKQRDVMEQYYNDDLSLSEIADNFGITRQGVRDAIKRGEGTILELEDKVGFARRYRAVQEGIESLEQLARDINFYNNNNYAMSEDIHRAADEMLHIINRMSEA</sequence>
<dbReference type="InterPro" id="IPR007394">
    <property type="entry name" value="UPF0122"/>
</dbReference>
<evidence type="ECO:0000313" key="9">
    <source>
        <dbReference type="Proteomes" id="UP000032483"/>
    </source>
</evidence>
<keyword evidence="4" id="KW-0238">DNA-binding</keyword>
<reference evidence="6 11" key="4">
    <citation type="submission" date="2019-08" db="EMBL/GenBank/DDBJ databases">
        <title>In-depth cultivation of the pig gut microbiome towards novel bacterial diversity and tailored functional studies.</title>
        <authorList>
            <person name="Wylensek D."/>
            <person name="Hitch T.C.A."/>
            <person name="Clavel T."/>
        </authorList>
    </citation>
    <scope>NUCLEOTIDE SEQUENCE [LARGE SCALE GENOMIC DNA]</scope>
    <source>
        <strain evidence="6 11">WCA3-601-WT-6J</strain>
    </source>
</reference>
<dbReference type="Proteomes" id="UP000472755">
    <property type="component" value="Unassembled WGS sequence"/>
</dbReference>
<dbReference type="InterPro" id="IPR054831">
    <property type="entry name" value="UPF0122_fam_protein"/>
</dbReference>
<dbReference type="Proteomes" id="UP000053433">
    <property type="component" value="Unassembled WGS sequence"/>
</dbReference>
<dbReference type="EMBL" id="LMUA01000002">
    <property type="protein sequence ID" value="KUE77572.1"/>
    <property type="molecule type" value="Genomic_DNA"/>
</dbReference>
<dbReference type="SUPFAM" id="SSF88659">
    <property type="entry name" value="Sigma3 and sigma4 domains of RNA polymerase sigma factors"/>
    <property type="match status" value="1"/>
</dbReference>
<dbReference type="EMBL" id="VUNJ01000004">
    <property type="protein sequence ID" value="MST91395.1"/>
    <property type="molecule type" value="Genomic_DNA"/>
</dbReference>
<dbReference type="NCBIfam" id="NF045758">
    <property type="entry name" value="YlxM"/>
    <property type="match status" value="1"/>
</dbReference>
<evidence type="ECO:0000313" key="10">
    <source>
        <dbReference type="Proteomes" id="UP000053433"/>
    </source>
</evidence>
<evidence type="ECO:0000313" key="13">
    <source>
        <dbReference type="Proteomes" id="UP000472755"/>
    </source>
</evidence>
<gene>
    <name evidence="5" type="ORF">ASJ35_02300</name>
    <name evidence="6" type="ORF">FYJ76_05495</name>
    <name evidence="8" type="ORF">GMD52_10795</name>
    <name evidence="7" type="ORF">GMD59_07135</name>
    <name evidence="4" type="ORF">TQ39_08595</name>
</gene>
<dbReference type="Proteomes" id="UP000032483">
    <property type="component" value="Unassembled WGS sequence"/>
</dbReference>
<evidence type="ECO:0000313" key="5">
    <source>
        <dbReference type="EMBL" id="KUE77572.1"/>
    </source>
</evidence>
<reference evidence="5 10" key="2">
    <citation type="submission" date="2015-10" db="EMBL/GenBank/DDBJ databases">
        <title>A novel member of the family Ruminococcaceae isolated from human faeces.</title>
        <authorList>
            <person name="Shkoporov A.N."/>
            <person name="Chaplin A.V."/>
            <person name="Motuzova O.V."/>
            <person name="Kafarskaia L.I."/>
            <person name="Efimov B.A."/>
        </authorList>
    </citation>
    <scope>NUCLEOTIDE SEQUENCE [LARGE SCALE GENOMIC DNA]</scope>
    <source>
        <strain evidence="5 10">668</strain>
    </source>
</reference>
<dbReference type="Gene3D" id="1.10.10.10">
    <property type="entry name" value="Winged helix-like DNA-binding domain superfamily/Winged helix DNA-binding domain"/>
    <property type="match status" value="1"/>
</dbReference>
<dbReference type="InterPro" id="IPR013324">
    <property type="entry name" value="RNA_pol_sigma_r3/r4-like"/>
</dbReference>
<evidence type="ECO:0000313" key="7">
    <source>
        <dbReference type="EMBL" id="MTS27061.1"/>
    </source>
</evidence>
<dbReference type="Pfam" id="PF04297">
    <property type="entry name" value="UPF0122"/>
    <property type="match status" value="1"/>
</dbReference>
<protein>
    <recommendedName>
        <fullName evidence="3">UPF0122 protein ASJ35_02300</fullName>
    </recommendedName>
</protein>
<reference evidence="12 13" key="3">
    <citation type="journal article" date="2019" name="Nat. Med.">
        <title>A library of human gut bacterial isolates paired with longitudinal multiomics data enables mechanistic microbiome research.</title>
        <authorList>
            <person name="Poyet M."/>
            <person name="Groussin M."/>
            <person name="Gibbons S.M."/>
            <person name="Avila-Pacheco J."/>
            <person name="Jiang X."/>
            <person name="Kearney S.M."/>
            <person name="Perrotta A.R."/>
            <person name="Berdy B."/>
            <person name="Zhao S."/>
            <person name="Lieberman T.D."/>
            <person name="Swanson P.K."/>
            <person name="Smith M."/>
            <person name="Roesemann S."/>
            <person name="Alexander J.E."/>
            <person name="Rich S.A."/>
            <person name="Livny J."/>
            <person name="Vlamakis H."/>
            <person name="Clish C."/>
            <person name="Bullock K."/>
            <person name="Deik A."/>
            <person name="Scott J."/>
            <person name="Pierce K.A."/>
            <person name="Xavier R.J."/>
            <person name="Alm E.J."/>
        </authorList>
    </citation>
    <scope>NUCLEOTIDE SEQUENCE [LARGE SCALE GENOMIC DNA]</scope>
    <source>
        <strain evidence="7 13">BIOML-A4</strain>
        <strain evidence="8 12">BIOML-A7</strain>
    </source>
</reference>
<dbReference type="GO" id="GO:0003677">
    <property type="term" value="F:DNA binding"/>
    <property type="evidence" value="ECO:0007669"/>
    <property type="project" value="UniProtKB-KW"/>
</dbReference>
<dbReference type="EMBL" id="JXXK01000010">
    <property type="protein sequence ID" value="KJF40023.1"/>
    <property type="molecule type" value="Genomic_DNA"/>
</dbReference>
<comment type="function">
    <text evidence="2 3">Might take part in the signal recognition particle (SRP) pathway. This is inferred from the conservation of its genetic proximity to ftsY/ffh. May be a regulatory protein.</text>
</comment>
<comment type="caution">
    <text evidence="4">The sequence shown here is derived from an EMBL/GenBank/DDBJ whole genome shotgun (WGS) entry which is preliminary data.</text>
</comment>
<evidence type="ECO:0000256" key="2">
    <source>
        <dbReference type="ARBA" id="ARBA00024764"/>
    </source>
</evidence>
<accession>A0A0D8J2K5</accession>
<dbReference type="Proteomes" id="UP000449193">
    <property type="component" value="Unassembled WGS sequence"/>
</dbReference>
<evidence type="ECO:0000313" key="8">
    <source>
        <dbReference type="EMBL" id="MTS52029.1"/>
    </source>
</evidence>
<dbReference type="InterPro" id="IPR036388">
    <property type="entry name" value="WH-like_DNA-bd_sf"/>
</dbReference>
<organism evidence="4 9">
    <name type="scientific">Ruthenibacterium lactatiformans</name>
    <dbReference type="NCBI Taxonomy" id="1550024"/>
    <lineage>
        <taxon>Bacteria</taxon>
        <taxon>Bacillati</taxon>
        <taxon>Bacillota</taxon>
        <taxon>Clostridia</taxon>
        <taxon>Eubacteriales</taxon>
        <taxon>Oscillospiraceae</taxon>
        <taxon>Ruthenibacterium</taxon>
    </lineage>
</organism>
<evidence type="ECO:0000256" key="1">
    <source>
        <dbReference type="ARBA" id="ARBA00008720"/>
    </source>
</evidence>